<dbReference type="Pfam" id="PF13413">
    <property type="entry name" value="HTH_25"/>
    <property type="match status" value="1"/>
</dbReference>
<dbReference type="Gene3D" id="2.60.40.10">
    <property type="entry name" value="Immunoglobulins"/>
    <property type="match status" value="1"/>
</dbReference>
<keyword evidence="1" id="KW-0812">Transmembrane</keyword>
<dbReference type="GO" id="GO:0003677">
    <property type="term" value="F:DNA binding"/>
    <property type="evidence" value="ECO:0007669"/>
    <property type="project" value="InterPro"/>
</dbReference>
<dbReference type="InterPro" id="IPR013783">
    <property type="entry name" value="Ig-like_fold"/>
</dbReference>
<dbReference type="AlphaFoldDB" id="A0A2M7V6H6"/>
<dbReference type="InterPro" id="IPR010982">
    <property type="entry name" value="Lambda_DNA-bd_dom_sf"/>
</dbReference>
<comment type="caution">
    <text evidence="2">The sequence shown here is derived from an EMBL/GenBank/DDBJ whole genome shotgun (WGS) entry which is preliminary data.</text>
</comment>
<evidence type="ECO:0008006" key="4">
    <source>
        <dbReference type="Google" id="ProtNLM"/>
    </source>
</evidence>
<dbReference type="InterPro" id="IPR050400">
    <property type="entry name" value="Bact_Cytoskel_RodZ"/>
</dbReference>
<evidence type="ECO:0000313" key="3">
    <source>
        <dbReference type="Proteomes" id="UP000228568"/>
    </source>
</evidence>
<dbReference type="Pfam" id="PF09136">
    <property type="entry name" value="Glucodextran_B"/>
    <property type="match status" value="1"/>
</dbReference>
<evidence type="ECO:0000313" key="2">
    <source>
        <dbReference type="EMBL" id="PIZ94270.1"/>
    </source>
</evidence>
<evidence type="ECO:0000256" key="1">
    <source>
        <dbReference type="SAM" id="Phobius"/>
    </source>
</evidence>
<dbReference type="EMBL" id="PFPK01000047">
    <property type="protein sequence ID" value="PIZ94270.1"/>
    <property type="molecule type" value="Genomic_DNA"/>
</dbReference>
<name>A0A2M7V6H6_9BACT</name>
<dbReference type="PANTHER" id="PTHR34475">
    <property type="match status" value="1"/>
</dbReference>
<keyword evidence="1" id="KW-1133">Transmembrane helix</keyword>
<dbReference type="Gene3D" id="1.10.260.40">
    <property type="entry name" value="lambda repressor-like DNA-binding domains"/>
    <property type="match status" value="1"/>
</dbReference>
<gene>
    <name evidence="2" type="ORF">COX81_04115</name>
</gene>
<dbReference type="Proteomes" id="UP000228568">
    <property type="component" value="Unassembled WGS sequence"/>
</dbReference>
<protein>
    <recommendedName>
        <fullName evidence="4">HTH cro/C1-type domain-containing protein</fullName>
    </recommendedName>
</protein>
<accession>A0A2M7V6H6</accession>
<keyword evidence="1" id="KW-0472">Membrane</keyword>
<organism evidence="2 3">
    <name type="scientific">Candidatus Magasanikbacteria bacterium CG_4_10_14_0_2_um_filter_37_12</name>
    <dbReference type="NCBI Taxonomy" id="1974637"/>
    <lineage>
        <taxon>Bacteria</taxon>
        <taxon>Candidatus Magasanikiibacteriota</taxon>
    </lineage>
</organism>
<sequence length="228" mass="26081">MPNFQKKIIEPSKRICIRLKEVRQSCNMSVDELSKKTKIDKEFLIAIEECRFNDLPQGLIYQKNFIKVYLKACGVNSKPYLQQFMIEEKKTQEEKRHPHIPYTRARFQNIPSVLKYLVSGLVVISILAYLGLQIGNILEPPKLTIYTPEDGFITTEKNLSIKGIAEKETKITINGIEIMNDGNGFFEKEIDLVAGTNTIVISVEKNHGKTTTKTRYVTLKNIGQLSKK</sequence>
<proteinExistence type="predicted"/>
<reference evidence="3" key="1">
    <citation type="submission" date="2017-09" db="EMBL/GenBank/DDBJ databases">
        <title>Depth-based differentiation of microbial function through sediment-hosted aquifers and enrichment of novel symbionts in the deep terrestrial subsurface.</title>
        <authorList>
            <person name="Probst A.J."/>
            <person name="Ladd B."/>
            <person name="Jarett J.K."/>
            <person name="Geller-Mcgrath D.E."/>
            <person name="Sieber C.M.K."/>
            <person name="Emerson J.B."/>
            <person name="Anantharaman K."/>
            <person name="Thomas B.C."/>
            <person name="Malmstrom R."/>
            <person name="Stieglmeier M."/>
            <person name="Klingl A."/>
            <person name="Woyke T."/>
            <person name="Ryan C.M."/>
            <person name="Banfield J.F."/>
        </authorList>
    </citation>
    <scope>NUCLEOTIDE SEQUENCE [LARGE SCALE GENOMIC DNA]</scope>
</reference>
<dbReference type="PANTHER" id="PTHR34475:SF1">
    <property type="entry name" value="CYTOSKELETON PROTEIN RODZ"/>
    <property type="match status" value="1"/>
</dbReference>
<feature type="transmembrane region" description="Helical" evidence="1">
    <location>
        <begin position="113"/>
        <end position="132"/>
    </location>
</feature>